<evidence type="ECO:0000256" key="1">
    <source>
        <dbReference type="SAM" id="MobiDB-lite"/>
    </source>
</evidence>
<gene>
    <name evidence="3" type="ORF">sm9_1248</name>
</gene>
<dbReference type="EMBL" id="CP011266">
    <property type="protein sequence ID" value="ALT69029.1"/>
    <property type="molecule type" value="Genomic_DNA"/>
</dbReference>
<evidence type="ECO:0000313" key="3">
    <source>
        <dbReference type="EMBL" id="ALT69029.1"/>
    </source>
</evidence>
<name>A0A0U2SJA9_9EURY</name>
<proteinExistence type="predicted"/>
<dbReference type="KEGG" id="mmil:sm9_1248"/>
<dbReference type="RefSeq" id="WP_058739297.1">
    <property type="nucleotide sequence ID" value="NZ_CP011266.1"/>
</dbReference>
<sequence length="176" mass="20331">MGFFNNIKNIKDQALEIDSIQNIDQLQGIFDKIDDQAEKEKEKKKEEKEYFESLSVEEKVEYKRIQKRNQNLKRLGMYGLTVAGMATGVGIPVLMAANIGRIMADDNLTFDQEKHDAKVEKLNKKGKGSPDQKKAPPKPREYFSISYDKQGLPKVSTLVDRDPFNLQERYNELMRE</sequence>
<evidence type="ECO:0000256" key="2">
    <source>
        <dbReference type="SAM" id="Phobius"/>
    </source>
</evidence>
<dbReference type="Proteomes" id="UP000067738">
    <property type="component" value="Chromosome"/>
</dbReference>
<organism evidence="3 4">
    <name type="scientific">Methanobrevibacter millerae</name>
    <dbReference type="NCBI Taxonomy" id="230361"/>
    <lineage>
        <taxon>Archaea</taxon>
        <taxon>Methanobacteriati</taxon>
        <taxon>Methanobacteriota</taxon>
        <taxon>Methanomada group</taxon>
        <taxon>Methanobacteria</taxon>
        <taxon>Methanobacteriales</taxon>
        <taxon>Methanobacteriaceae</taxon>
        <taxon>Methanobrevibacter</taxon>
    </lineage>
</organism>
<dbReference type="OrthoDB" id="387117at2157"/>
<dbReference type="AlphaFoldDB" id="A0A0U2SJA9"/>
<protein>
    <submittedName>
        <fullName evidence="3">Uncharacterized protein</fullName>
    </submittedName>
</protein>
<keyword evidence="2" id="KW-1133">Transmembrane helix</keyword>
<reference evidence="3 4" key="1">
    <citation type="submission" date="2015-04" db="EMBL/GenBank/DDBJ databases">
        <title>The complete genome sequence of the rumen methanogen Methanobrevibacter millerae SM9.</title>
        <authorList>
            <person name="Leahy S.C."/>
            <person name="Kelly W.J."/>
            <person name="Pacheco D.M."/>
            <person name="Li D."/>
            <person name="Altermann E."/>
            <person name="Attwood G.T."/>
        </authorList>
    </citation>
    <scope>NUCLEOTIDE SEQUENCE [LARGE SCALE GENOMIC DNA]</scope>
    <source>
        <strain evidence="3 4">SM9</strain>
    </source>
</reference>
<keyword evidence="4" id="KW-1185">Reference proteome</keyword>
<dbReference type="PATRIC" id="fig|230361.4.peg.1291"/>
<keyword evidence="2" id="KW-0812">Transmembrane</keyword>
<keyword evidence="2" id="KW-0472">Membrane</keyword>
<evidence type="ECO:0000313" key="4">
    <source>
        <dbReference type="Proteomes" id="UP000067738"/>
    </source>
</evidence>
<feature type="transmembrane region" description="Helical" evidence="2">
    <location>
        <begin position="75"/>
        <end position="97"/>
    </location>
</feature>
<feature type="region of interest" description="Disordered" evidence="1">
    <location>
        <begin position="115"/>
        <end position="141"/>
    </location>
</feature>
<dbReference type="GeneID" id="26736206"/>
<accession>A0A0U2SJA9</accession>